<name>A0A165JYR5_EXIGL</name>
<feature type="compositionally biased region" description="Basic residues" evidence="1">
    <location>
        <begin position="103"/>
        <end position="115"/>
    </location>
</feature>
<feature type="region of interest" description="Disordered" evidence="1">
    <location>
        <begin position="66"/>
        <end position="124"/>
    </location>
</feature>
<gene>
    <name evidence="2" type="ORF">EXIGLDRAFT_470396</name>
</gene>
<evidence type="ECO:0000256" key="1">
    <source>
        <dbReference type="SAM" id="MobiDB-lite"/>
    </source>
</evidence>
<proteinExistence type="predicted"/>
<organism evidence="2 3">
    <name type="scientific">Exidia glandulosa HHB12029</name>
    <dbReference type="NCBI Taxonomy" id="1314781"/>
    <lineage>
        <taxon>Eukaryota</taxon>
        <taxon>Fungi</taxon>
        <taxon>Dikarya</taxon>
        <taxon>Basidiomycota</taxon>
        <taxon>Agaricomycotina</taxon>
        <taxon>Agaricomycetes</taxon>
        <taxon>Auriculariales</taxon>
        <taxon>Exidiaceae</taxon>
        <taxon>Exidia</taxon>
    </lineage>
</organism>
<feature type="compositionally biased region" description="Low complexity" evidence="1">
    <location>
        <begin position="87"/>
        <end position="102"/>
    </location>
</feature>
<dbReference type="EMBL" id="KV425955">
    <property type="protein sequence ID" value="KZV95537.1"/>
    <property type="molecule type" value="Genomic_DNA"/>
</dbReference>
<protein>
    <submittedName>
        <fullName evidence="2">Uncharacterized protein</fullName>
    </submittedName>
</protein>
<dbReference type="AlphaFoldDB" id="A0A165JYR5"/>
<keyword evidence="3" id="KW-1185">Reference proteome</keyword>
<reference evidence="2 3" key="1">
    <citation type="journal article" date="2016" name="Mol. Biol. Evol.">
        <title>Comparative Genomics of Early-Diverging Mushroom-Forming Fungi Provides Insights into the Origins of Lignocellulose Decay Capabilities.</title>
        <authorList>
            <person name="Nagy L.G."/>
            <person name="Riley R."/>
            <person name="Tritt A."/>
            <person name="Adam C."/>
            <person name="Daum C."/>
            <person name="Floudas D."/>
            <person name="Sun H."/>
            <person name="Yadav J.S."/>
            <person name="Pangilinan J."/>
            <person name="Larsson K.H."/>
            <person name="Matsuura K."/>
            <person name="Barry K."/>
            <person name="Labutti K."/>
            <person name="Kuo R."/>
            <person name="Ohm R.A."/>
            <person name="Bhattacharya S.S."/>
            <person name="Shirouzu T."/>
            <person name="Yoshinaga Y."/>
            <person name="Martin F.M."/>
            <person name="Grigoriev I.V."/>
            <person name="Hibbett D.S."/>
        </authorList>
    </citation>
    <scope>NUCLEOTIDE SEQUENCE [LARGE SCALE GENOMIC DNA]</scope>
    <source>
        <strain evidence="2 3">HHB12029</strain>
    </source>
</reference>
<dbReference type="InParanoid" id="A0A165JYR5"/>
<evidence type="ECO:0000313" key="2">
    <source>
        <dbReference type="EMBL" id="KZV95537.1"/>
    </source>
</evidence>
<evidence type="ECO:0000313" key="3">
    <source>
        <dbReference type="Proteomes" id="UP000077266"/>
    </source>
</evidence>
<dbReference type="Proteomes" id="UP000077266">
    <property type="component" value="Unassembled WGS sequence"/>
</dbReference>
<accession>A0A165JYR5</accession>
<sequence>MTGADVVWRLFCTDKSVRRPEKRREMGQDALERARILRRLRRSLRERFFFHFSRIYEGNRQHRVRQRRWARRGSWATRQGTHGALNRATTGSAATPPTTTTRTRSRRERRGAQRGRRQERARGRRAHLLVVWGEKVSGGDQQTGDGRSI</sequence>